<dbReference type="AlphaFoldDB" id="A0A839ALJ0"/>
<organism evidence="1 2">
    <name type="scientific">Tenacibaculum pelagium</name>
    <dbReference type="NCBI Taxonomy" id="2759527"/>
    <lineage>
        <taxon>Bacteria</taxon>
        <taxon>Pseudomonadati</taxon>
        <taxon>Bacteroidota</taxon>
        <taxon>Flavobacteriia</taxon>
        <taxon>Flavobacteriales</taxon>
        <taxon>Flavobacteriaceae</taxon>
        <taxon>Tenacibaculum</taxon>
    </lineage>
</organism>
<protein>
    <submittedName>
        <fullName evidence="1">Uncharacterized protein</fullName>
    </submittedName>
</protein>
<reference evidence="1 2" key="1">
    <citation type="submission" date="2020-07" db="EMBL/GenBank/DDBJ databases">
        <title>Bacterium isolated from marine sediment.</title>
        <authorList>
            <person name="Shang D."/>
            <person name="Du Z.-J."/>
        </authorList>
    </citation>
    <scope>NUCLEOTIDE SEQUENCE [LARGE SCALE GENOMIC DNA]</scope>
    <source>
        <strain evidence="1 2">S7007</strain>
    </source>
</reference>
<keyword evidence="2" id="KW-1185">Reference proteome</keyword>
<comment type="caution">
    <text evidence="1">The sequence shown here is derived from an EMBL/GenBank/DDBJ whole genome shotgun (WGS) entry which is preliminary data.</text>
</comment>
<accession>A0A839ALJ0</accession>
<gene>
    <name evidence="1" type="ORF">H3Z83_02285</name>
</gene>
<evidence type="ECO:0000313" key="2">
    <source>
        <dbReference type="Proteomes" id="UP000563906"/>
    </source>
</evidence>
<proteinExistence type="predicted"/>
<evidence type="ECO:0000313" key="1">
    <source>
        <dbReference type="EMBL" id="MBA6155357.1"/>
    </source>
</evidence>
<sequence>MSRNKELQKCECCQKNFDIEKMRQDQEDANWFCNECWEATEILDKHF</sequence>
<dbReference type="Proteomes" id="UP000563906">
    <property type="component" value="Unassembled WGS sequence"/>
</dbReference>
<name>A0A839ALJ0_9FLAO</name>
<dbReference type="RefSeq" id="WP_182123859.1">
    <property type="nucleotide sequence ID" value="NZ_JACGLS010000001.1"/>
</dbReference>
<dbReference type="EMBL" id="JACGLS010000001">
    <property type="protein sequence ID" value="MBA6155357.1"/>
    <property type="molecule type" value="Genomic_DNA"/>
</dbReference>